<evidence type="ECO:0000259" key="10">
    <source>
        <dbReference type="PROSITE" id="PS50262"/>
    </source>
</evidence>
<evidence type="ECO:0000256" key="6">
    <source>
        <dbReference type="ARBA" id="ARBA00023136"/>
    </source>
</evidence>
<dbReference type="EMBL" id="JADWDJ010000020">
    <property type="protein sequence ID" value="KAG5264430.1"/>
    <property type="molecule type" value="Genomic_DNA"/>
</dbReference>
<keyword evidence="4 9" id="KW-1133">Transmembrane helix</keyword>
<dbReference type="Gene3D" id="1.20.1070.10">
    <property type="entry name" value="Rhodopsin 7-helix transmembrane proteins"/>
    <property type="match status" value="1"/>
</dbReference>
<dbReference type="InterPro" id="IPR013312">
    <property type="entry name" value="GPR40-rel_orph"/>
</dbReference>
<feature type="transmembrane region" description="Helical" evidence="9">
    <location>
        <begin position="224"/>
        <end position="247"/>
    </location>
</feature>
<keyword evidence="2" id="KW-1003">Cell membrane</keyword>
<keyword evidence="7" id="KW-0675">Receptor</keyword>
<dbReference type="PANTHER" id="PTHR45822:SF3">
    <property type="entry name" value="FREE FATTY ACID RECEPTOR 3-LIKE-RELATED"/>
    <property type="match status" value="1"/>
</dbReference>
<keyword evidence="12" id="KW-1185">Reference proteome</keyword>
<dbReference type="InterPro" id="IPR000276">
    <property type="entry name" value="GPCR_Rhodpsn"/>
</dbReference>
<dbReference type="GO" id="GO:0005886">
    <property type="term" value="C:plasma membrane"/>
    <property type="evidence" value="ECO:0007669"/>
    <property type="project" value="UniProtKB-SubCell"/>
</dbReference>
<keyword evidence="6 9" id="KW-0472">Membrane</keyword>
<accession>A0AAV6FPF8</accession>
<dbReference type="Pfam" id="PF00001">
    <property type="entry name" value="7tm_1"/>
    <property type="match status" value="1"/>
</dbReference>
<evidence type="ECO:0000313" key="12">
    <source>
        <dbReference type="Proteomes" id="UP000823561"/>
    </source>
</evidence>
<evidence type="ECO:0000256" key="3">
    <source>
        <dbReference type="ARBA" id="ARBA00022692"/>
    </source>
</evidence>
<feature type="transmembrane region" description="Helical" evidence="9">
    <location>
        <begin position="45"/>
        <end position="66"/>
    </location>
</feature>
<evidence type="ECO:0000256" key="5">
    <source>
        <dbReference type="ARBA" id="ARBA00023040"/>
    </source>
</evidence>
<evidence type="ECO:0000256" key="1">
    <source>
        <dbReference type="ARBA" id="ARBA00004651"/>
    </source>
</evidence>
<comment type="caution">
    <text evidence="11">The sequence shown here is derived from an EMBL/GenBank/DDBJ whole genome shotgun (WGS) entry which is preliminary data.</text>
</comment>
<dbReference type="PRINTS" id="PR01904">
    <property type="entry name" value="GPR40FAMILY"/>
</dbReference>
<dbReference type="PANTHER" id="PTHR45822">
    <property type="entry name" value="FREE FATTY ACID RECEPTOR 2-RELATED"/>
    <property type="match status" value="1"/>
</dbReference>
<dbReference type="GO" id="GO:0071398">
    <property type="term" value="P:cellular response to fatty acid"/>
    <property type="evidence" value="ECO:0007669"/>
    <property type="project" value="TreeGrafter"/>
</dbReference>
<feature type="domain" description="G-protein coupled receptors family 1 profile" evidence="10">
    <location>
        <begin position="61"/>
        <end position="314"/>
    </location>
</feature>
<feature type="transmembrane region" description="Helical" evidence="9">
    <location>
        <begin position="162"/>
        <end position="183"/>
    </location>
</feature>
<dbReference type="AlphaFoldDB" id="A0AAV6FPF8"/>
<dbReference type="CDD" id="cd15170">
    <property type="entry name" value="7tmA_FFAR2_FFAR3"/>
    <property type="match status" value="1"/>
</dbReference>
<evidence type="ECO:0000256" key="7">
    <source>
        <dbReference type="ARBA" id="ARBA00023170"/>
    </source>
</evidence>
<feature type="transmembrane region" description="Helical" evidence="9">
    <location>
        <begin position="78"/>
        <end position="100"/>
    </location>
</feature>
<dbReference type="GO" id="GO:0004930">
    <property type="term" value="F:G protein-coupled receptor activity"/>
    <property type="evidence" value="ECO:0007669"/>
    <property type="project" value="UniProtKB-KW"/>
</dbReference>
<proteinExistence type="predicted"/>
<gene>
    <name evidence="11" type="ORF">AALO_G00253700</name>
</gene>
<comment type="subcellular location">
    <subcellularLocation>
        <location evidence="1">Cell membrane</location>
        <topology evidence="1">Multi-pass membrane protein</topology>
    </subcellularLocation>
</comment>
<reference evidence="11" key="1">
    <citation type="submission" date="2020-10" db="EMBL/GenBank/DDBJ databases">
        <title>Chromosome-scale genome assembly of the Allis shad, Alosa alosa.</title>
        <authorList>
            <person name="Margot Z."/>
            <person name="Christophe K."/>
            <person name="Cabau C."/>
            <person name="Louis A."/>
            <person name="Berthelot C."/>
            <person name="Parey E."/>
            <person name="Roest Crollius H."/>
            <person name="Montfort J."/>
            <person name="Robinson-Rechavi M."/>
            <person name="Bucao C."/>
            <person name="Bouchez O."/>
            <person name="Gislard M."/>
            <person name="Lluch J."/>
            <person name="Milhes M."/>
            <person name="Lampietro C."/>
            <person name="Lopez Roques C."/>
            <person name="Donnadieu C."/>
            <person name="Braasch I."/>
            <person name="Desvignes T."/>
            <person name="Postlethwait J."/>
            <person name="Bobe J."/>
            <person name="Guiguen Y."/>
        </authorList>
    </citation>
    <scope>NUCLEOTIDE SEQUENCE</scope>
    <source>
        <strain evidence="11">M-15738</strain>
        <tissue evidence="11">Blood</tissue>
    </source>
</reference>
<organism evidence="11 12">
    <name type="scientific">Alosa alosa</name>
    <name type="common">allis shad</name>
    <dbReference type="NCBI Taxonomy" id="278164"/>
    <lineage>
        <taxon>Eukaryota</taxon>
        <taxon>Metazoa</taxon>
        <taxon>Chordata</taxon>
        <taxon>Craniata</taxon>
        <taxon>Vertebrata</taxon>
        <taxon>Euteleostomi</taxon>
        <taxon>Actinopterygii</taxon>
        <taxon>Neopterygii</taxon>
        <taxon>Teleostei</taxon>
        <taxon>Clupei</taxon>
        <taxon>Clupeiformes</taxon>
        <taxon>Clupeoidei</taxon>
        <taxon>Clupeidae</taxon>
        <taxon>Alosa</taxon>
    </lineage>
</organism>
<keyword evidence="3 9" id="KW-0812">Transmembrane</keyword>
<evidence type="ECO:0000313" key="11">
    <source>
        <dbReference type="EMBL" id="KAG5264430.1"/>
    </source>
</evidence>
<dbReference type="Proteomes" id="UP000823561">
    <property type="component" value="Chromosome 20"/>
</dbReference>
<evidence type="ECO:0000256" key="9">
    <source>
        <dbReference type="SAM" id="Phobius"/>
    </source>
</evidence>
<keyword evidence="8" id="KW-0807">Transducer</keyword>
<dbReference type="SUPFAM" id="SSF81321">
    <property type="entry name" value="Family A G protein-coupled receptor-like"/>
    <property type="match status" value="1"/>
</dbReference>
<sequence length="361" mass="41488">MTGVGVGMVKSRPDLTEVAFIMNYDRSTDCEAVVNPNGSVMMVSYLLLSVYIFTFILGVPANIFIFRTFCIKLRHEPIPIDVLLFILSISDLIFLTILPLKMKEAADDMEWNMPYVLCPVSNIIFFSGIYTITLLLTAVAVERYVAMTFPFKHTAWHRHRYVVIPSVFFWLVSIANISIIYIVPIMHSDNVTSTVTPEVPRKPMKCHDYRYEQHTIVKAVHLELFLVLFLIPLLICCFCYINFLRITFQLRNVPRKRRLRAVGLVVVTFLLFAICFAPYNISHVVGYVHGREEGWRDVVLISTTLTACLDLMIFYFSPTMRRAVSCCWHGLVEKLPIQHCPRAQAAPPPHNSCKNTYQDTY</sequence>
<evidence type="ECO:0000256" key="8">
    <source>
        <dbReference type="ARBA" id="ARBA00023224"/>
    </source>
</evidence>
<dbReference type="InterPro" id="IPR017452">
    <property type="entry name" value="GPCR_Rhodpsn_7TM"/>
</dbReference>
<keyword evidence="5" id="KW-0297">G-protein coupled receptor</keyword>
<feature type="transmembrane region" description="Helical" evidence="9">
    <location>
        <begin position="299"/>
        <end position="316"/>
    </location>
</feature>
<dbReference type="PRINTS" id="PR00237">
    <property type="entry name" value="GPCRRHODOPSN"/>
</dbReference>
<evidence type="ECO:0000256" key="4">
    <source>
        <dbReference type="ARBA" id="ARBA00022989"/>
    </source>
</evidence>
<protein>
    <recommendedName>
        <fullName evidence="10">G-protein coupled receptors family 1 profile domain-containing protein</fullName>
    </recommendedName>
</protein>
<evidence type="ECO:0000256" key="2">
    <source>
        <dbReference type="ARBA" id="ARBA00022475"/>
    </source>
</evidence>
<dbReference type="PROSITE" id="PS50262">
    <property type="entry name" value="G_PROTEIN_RECEP_F1_2"/>
    <property type="match status" value="1"/>
</dbReference>
<feature type="transmembrane region" description="Helical" evidence="9">
    <location>
        <begin position="120"/>
        <end position="141"/>
    </location>
</feature>
<feature type="transmembrane region" description="Helical" evidence="9">
    <location>
        <begin position="259"/>
        <end position="279"/>
    </location>
</feature>
<name>A0AAV6FPF8_9TELE</name>